<proteinExistence type="predicted"/>
<dbReference type="Gene3D" id="1.10.357.10">
    <property type="entry name" value="Tetracycline Repressor, domain 2"/>
    <property type="match status" value="1"/>
</dbReference>
<keyword evidence="7" id="KW-1185">Reference proteome</keyword>
<evidence type="ECO:0000256" key="4">
    <source>
        <dbReference type="PROSITE-ProRule" id="PRU00335"/>
    </source>
</evidence>
<evidence type="ECO:0000256" key="3">
    <source>
        <dbReference type="ARBA" id="ARBA00023163"/>
    </source>
</evidence>
<sequence>MPGMPRPRVVDFGPLMDEAERLAVRAGVSAVTIRALSEATGISNGAIYHAFGSRAGLLAQVWLRAARRFLAAQRDAVTRALASGLEPAADAVVAAAECPATFLDMHPTSARFLLSVRRDELLGDGEVPAPVAEQLRGLDDELTALFIELAQAMWGRRGRNAVAVIRDCVVELPTALLLRGGPAPAPGARDRLAAAVRAVLTLEPPTDRRTDA</sequence>
<dbReference type="InterPro" id="IPR050109">
    <property type="entry name" value="HTH-type_TetR-like_transc_reg"/>
</dbReference>
<dbReference type="GO" id="GO:0000976">
    <property type="term" value="F:transcription cis-regulatory region binding"/>
    <property type="evidence" value="ECO:0007669"/>
    <property type="project" value="TreeGrafter"/>
</dbReference>
<gene>
    <name evidence="6" type="ORF">MPHL21000_07095</name>
</gene>
<evidence type="ECO:0000313" key="6">
    <source>
        <dbReference type="EMBL" id="KAB7757545.1"/>
    </source>
</evidence>
<accession>A0A5N5V6K1</accession>
<dbReference type="EMBL" id="ANBP01000007">
    <property type="protein sequence ID" value="KAB7757545.1"/>
    <property type="molecule type" value="Genomic_DNA"/>
</dbReference>
<dbReference type="PROSITE" id="PS50977">
    <property type="entry name" value="HTH_TETR_2"/>
    <property type="match status" value="1"/>
</dbReference>
<evidence type="ECO:0000259" key="5">
    <source>
        <dbReference type="PROSITE" id="PS50977"/>
    </source>
</evidence>
<keyword evidence="3" id="KW-0804">Transcription</keyword>
<keyword evidence="2 4" id="KW-0238">DNA-binding</keyword>
<protein>
    <submittedName>
        <fullName evidence="6">TetR family transcriptional regulator</fullName>
    </submittedName>
</protein>
<comment type="caution">
    <text evidence="6">The sequence shown here is derived from an EMBL/GenBank/DDBJ whole genome shotgun (WGS) entry which is preliminary data.</text>
</comment>
<evidence type="ECO:0000256" key="2">
    <source>
        <dbReference type="ARBA" id="ARBA00023125"/>
    </source>
</evidence>
<name>A0A5N5V6K1_MYCPH</name>
<dbReference type="PANTHER" id="PTHR30055">
    <property type="entry name" value="HTH-TYPE TRANSCRIPTIONAL REGULATOR RUTR"/>
    <property type="match status" value="1"/>
</dbReference>
<dbReference type="Proteomes" id="UP000325690">
    <property type="component" value="Unassembled WGS sequence"/>
</dbReference>
<dbReference type="InterPro" id="IPR001647">
    <property type="entry name" value="HTH_TetR"/>
</dbReference>
<dbReference type="SUPFAM" id="SSF46689">
    <property type="entry name" value="Homeodomain-like"/>
    <property type="match status" value="1"/>
</dbReference>
<dbReference type="GO" id="GO:0003700">
    <property type="term" value="F:DNA-binding transcription factor activity"/>
    <property type="evidence" value="ECO:0007669"/>
    <property type="project" value="TreeGrafter"/>
</dbReference>
<dbReference type="PANTHER" id="PTHR30055:SF234">
    <property type="entry name" value="HTH-TYPE TRANSCRIPTIONAL REGULATOR BETI"/>
    <property type="match status" value="1"/>
</dbReference>
<dbReference type="InterPro" id="IPR009057">
    <property type="entry name" value="Homeodomain-like_sf"/>
</dbReference>
<organism evidence="6 7">
    <name type="scientific">Mycolicibacterium phlei DSM 43239 = CCUG 21000</name>
    <dbReference type="NCBI Taxonomy" id="1226750"/>
    <lineage>
        <taxon>Bacteria</taxon>
        <taxon>Bacillati</taxon>
        <taxon>Actinomycetota</taxon>
        <taxon>Actinomycetes</taxon>
        <taxon>Mycobacteriales</taxon>
        <taxon>Mycobacteriaceae</taxon>
        <taxon>Mycolicibacterium</taxon>
    </lineage>
</organism>
<feature type="DNA-binding region" description="H-T-H motif" evidence="4">
    <location>
        <begin position="32"/>
        <end position="51"/>
    </location>
</feature>
<reference evidence="6 7" key="1">
    <citation type="submission" date="2012-10" db="EMBL/GenBank/DDBJ databases">
        <title>The draft sequence of the Mycobacterium pheli genome.</title>
        <authorList>
            <person name="Pettersson B.M.F."/>
            <person name="Das S."/>
            <person name="Dasgupta S."/>
            <person name="Bhattacharya A."/>
            <person name="Kirsebom L.A."/>
        </authorList>
    </citation>
    <scope>NUCLEOTIDE SEQUENCE [LARGE SCALE GENOMIC DNA]</scope>
    <source>
        <strain evidence="6 7">CCUG 21000</strain>
    </source>
</reference>
<keyword evidence="1" id="KW-0805">Transcription regulation</keyword>
<dbReference type="AlphaFoldDB" id="A0A5N5V6K1"/>
<evidence type="ECO:0000313" key="7">
    <source>
        <dbReference type="Proteomes" id="UP000325690"/>
    </source>
</evidence>
<feature type="domain" description="HTH tetR-type" evidence="5">
    <location>
        <begin position="9"/>
        <end position="69"/>
    </location>
</feature>
<evidence type="ECO:0000256" key="1">
    <source>
        <dbReference type="ARBA" id="ARBA00023015"/>
    </source>
</evidence>
<dbReference type="Pfam" id="PF00440">
    <property type="entry name" value="TetR_N"/>
    <property type="match status" value="1"/>
</dbReference>